<sequence>MDTHKKIQYKGQVIKYKLVQGQGTSMVVFKLKLIDHPLNPTDLVHQDINCLIAYRALSFILKVHIGDIIVIYGHYNQRKQFIVQRYLVERAAPTPQDRSQAYPKRRTYD</sequence>
<reference evidence="1" key="1">
    <citation type="submission" date="2023-05" db="EMBL/GenBank/DDBJ databases">
        <title>Cataloging the Phylogenetic Diversity of Human Bladder Bacteria.</title>
        <authorList>
            <person name="Du J."/>
        </authorList>
    </citation>
    <scope>NUCLEOTIDE SEQUENCE</scope>
    <source>
        <strain evidence="1">UMB1231</strain>
    </source>
</reference>
<proteinExistence type="predicted"/>
<comment type="caution">
    <text evidence="1">The sequence shown here is derived from an EMBL/GenBank/DDBJ whole genome shotgun (WGS) entry which is preliminary data.</text>
</comment>
<dbReference type="EMBL" id="JASOOE010000015">
    <property type="protein sequence ID" value="MDK7187829.1"/>
    <property type="molecule type" value="Genomic_DNA"/>
</dbReference>
<organism evidence="1 2">
    <name type="scientific">Facklamia hominis</name>
    <dbReference type="NCBI Taxonomy" id="178214"/>
    <lineage>
        <taxon>Bacteria</taxon>
        <taxon>Bacillati</taxon>
        <taxon>Bacillota</taxon>
        <taxon>Bacilli</taxon>
        <taxon>Lactobacillales</taxon>
        <taxon>Aerococcaceae</taxon>
        <taxon>Facklamia</taxon>
    </lineage>
</organism>
<gene>
    <name evidence="1" type="ORF">QP433_07535</name>
</gene>
<evidence type="ECO:0000313" key="2">
    <source>
        <dbReference type="Proteomes" id="UP001229251"/>
    </source>
</evidence>
<dbReference type="Proteomes" id="UP001229251">
    <property type="component" value="Unassembled WGS sequence"/>
</dbReference>
<accession>A0AAJ1Q6T0</accession>
<dbReference type="AlphaFoldDB" id="A0AAJ1Q6T0"/>
<evidence type="ECO:0000313" key="1">
    <source>
        <dbReference type="EMBL" id="MDK7187829.1"/>
    </source>
</evidence>
<name>A0AAJ1Q6T0_9LACT</name>
<protein>
    <submittedName>
        <fullName evidence="1">Uncharacterized protein</fullName>
    </submittedName>
</protein>
<dbReference type="RefSeq" id="WP_285066265.1">
    <property type="nucleotide sequence ID" value="NZ_JASOOE010000015.1"/>
</dbReference>